<proteinExistence type="predicted"/>
<evidence type="ECO:0000259" key="1">
    <source>
        <dbReference type="Pfam" id="PF16158"/>
    </source>
</evidence>
<dbReference type="Proteomes" id="UP000000787">
    <property type="component" value="Chromosome"/>
</dbReference>
<organism evidence="2 3">
    <name type="scientific">Herpetosiphon aurantiacus (strain ATCC 23779 / DSM 785 / 114-95)</name>
    <dbReference type="NCBI Taxonomy" id="316274"/>
    <lineage>
        <taxon>Bacteria</taxon>
        <taxon>Bacillati</taxon>
        <taxon>Chloroflexota</taxon>
        <taxon>Chloroflexia</taxon>
        <taxon>Herpetosiphonales</taxon>
        <taxon>Herpetosiphonaceae</taxon>
        <taxon>Herpetosiphon</taxon>
    </lineage>
</organism>
<dbReference type="EMBL" id="CP000875">
    <property type="protein sequence ID" value="ABX04366.1"/>
    <property type="molecule type" value="Genomic_DNA"/>
</dbReference>
<gene>
    <name evidence="2" type="ordered locus">Haur_1723</name>
</gene>
<dbReference type="InterPro" id="IPR032350">
    <property type="entry name" value="Nbr1_FW"/>
</dbReference>
<dbReference type="Gene3D" id="2.60.40.10">
    <property type="entry name" value="Immunoglobulins"/>
    <property type="match status" value="1"/>
</dbReference>
<reference evidence="2 3" key="1">
    <citation type="journal article" date="2011" name="Stand. Genomic Sci.">
        <title>Complete genome sequence of the filamentous gliding predatory bacterium Herpetosiphon aurantiacus type strain (114-95(T)).</title>
        <authorList>
            <person name="Kiss H."/>
            <person name="Nett M."/>
            <person name="Domin N."/>
            <person name="Martin K."/>
            <person name="Maresca J.A."/>
            <person name="Copeland A."/>
            <person name="Lapidus A."/>
            <person name="Lucas S."/>
            <person name="Berry K.W."/>
            <person name="Glavina Del Rio T."/>
            <person name="Dalin E."/>
            <person name="Tice H."/>
            <person name="Pitluck S."/>
            <person name="Richardson P."/>
            <person name="Bruce D."/>
            <person name="Goodwin L."/>
            <person name="Han C."/>
            <person name="Detter J.C."/>
            <person name="Schmutz J."/>
            <person name="Brettin T."/>
            <person name="Land M."/>
            <person name="Hauser L."/>
            <person name="Kyrpides N.C."/>
            <person name="Ivanova N."/>
            <person name="Goker M."/>
            <person name="Woyke T."/>
            <person name="Klenk H.P."/>
            <person name="Bryant D.A."/>
        </authorList>
    </citation>
    <scope>NUCLEOTIDE SEQUENCE [LARGE SCALE GENOMIC DNA]</scope>
    <source>
        <strain evidence="3">ATCC 23779 / DSM 785 / 114-95</strain>
    </source>
</reference>
<sequence>MRIIKRGILLGLLGLMTMVGSVVTRPSTPADAAKLCLQFLYDVNYPDGTVVGKNRQLRKEWQVFNCGTRTWGTSFTFRRVSHLFPVGAFATGAFNLTSPIAGNQQGTIYVDLTTGSESGNFKASYQLYTPGEKA</sequence>
<dbReference type="InterPro" id="IPR013783">
    <property type="entry name" value="Ig-like_fold"/>
</dbReference>
<name>A9B6Q7_HERA2</name>
<dbReference type="HOGENOM" id="CLU_1893322_0_0_0"/>
<evidence type="ECO:0000313" key="2">
    <source>
        <dbReference type="EMBL" id="ABX04366.1"/>
    </source>
</evidence>
<dbReference type="BioCyc" id="HAUR316274:GHYA-1750-MONOMER"/>
<evidence type="ECO:0000313" key="3">
    <source>
        <dbReference type="Proteomes" id="UP000000787"/>
    </source>
</evidence>
<dbReference type="Pfam" id="PF16158">
    <property type="entry name" value="N_BRCA1_IG"/>
    <property type="match status" value="1"/>
</dbReference>
<dbReference type="KEGG" id="hau:Haur_1723"/>
<dbReference type="InParanoid" id="A9B6Q7"/>
<feature type="domain" description="Nbr1 FW" evidence="1">
    <location>
        <begin position="44"/>
        <end position="131"/>
    </location>
</feature>
<protein>
    <recommendedName>
        <fullName evidence="1">Nbr1 FW domain-containing protein</fullName>
    </recommendedName>
</protein>
<dbReference type="AlphaFoldDB" id="A9B6Q7"/>
<accession>A9B6Q7</accession>
<keyword evidence="3" id="KW-1185">Reference proteome</keyword>